<dbReference type="GO" id="GO:0070059">
    <property type="term" value="P:intrinsic apoptotic signaling pathway in response to endoplasmic reticulum stress"/>
    <property type="evidence" value="ECO:0007669"/>
    <property type="project" value="Ensembl"/>
</dbReference>
<organism evidence="2 3">
    <name type="scientific">Gorilla gorilla gorilla</name>
    <name type="common">Western lowland gorilla</name>
    <dbReference type="NCBI Taxonomy" id="9595"/>
    <lineage>
        <taxon>Eukaryota</taxon>
        <taxon>Metazoa</taxon>
        <taxon>Chordata</taxon>
        <taxon>Craniata</taxon>
        <taxon>Vertebrata</taxon>
        <taxon>Euteleostomi</taxon>
        <taxon>Mammalia</taxon>
        <taxon>Eutheria</taxon>
        <taxon>Euarchontoglires</taxon>
        <taxon>Primates</taxon>
        <taxon>Haplorrhini</taxon>
        <taxon>Catarrhini</taxon>
        <taxon>Hominidae</taxon>
        <taxon>Gorilla</taxon>
    </lineage>
</organism>
<keyword evidence="1" id="KW-1133">Transmembrane helix</keyword>
<accession>A0A2I2ZLP0</accession>
<dbReference type="FunCoup" id="A0A2I2ZLP0">
    <property type="interactions" value="16"/>
</dbReference>
<dbReference type="Proteomes" id="UP000001519">
    <property type="component" value="Chromosome 17"/>
</dbReference>
<reference evidence="2" key="3">
    <citation type="submission" date="2025-08" db="UniProtKB">
        <authorList>
            <consortium name="Ensembl"/>
        </authorList>
    </citation>
    <scope>IDENTIFICATION</scope>
</reference>
<evidence type="ECO:0000313" key="3">
    <source>
        <dbReference type="Proteomes" id="UP000001519"/>
    </source>
</evidence>
<gene>
    <name evidence="2" type="primary">TMEM238L</name>
</gene>
<reference evidence="2 3" key="2">
    <citation type="journal article" date="2012" name="Nature">
        <title>Insights into hominid evolution from the gorilla genome sequence.</title>
        <authorList>
            <person name="Scally A."/>
            <person name="Dutheil J.Y."/>
            <person name="Hillier L.W."/>
            <person name="Jordan G.E."/>
            <person name="Goodhead I."/>
            <person name="Herrero J."/>
            <person name="Hobolth A."/>
            <person name="Lappalainen T."/>
            <person name="Mailund T."/>
            <person name="Marques-Bonet T."/>
            <person name="McCarthy S."/>
            <person name="Montgomery S.H."/>
            <person name="Schwalie P.C."/>
            <person name="Tang Y.A."/>
            <person name="Ward M.C."/>
            <person name="Xue Y."/>
            <person name="Yngvadottir B."/>
            <person name="Alkan C."/>
            <person name="Andersen L.N."/>
            <person name="Ayub Q."/>
            <person name="Ball E.V."/>
            <person name="Beal K."/>
            <person name="Bradley B.J."/>
            <person name="Chen Y."/>
            <person name="Clee C.M."/>
            <person name="Fitzgerald S."/>
            <person name="Graves T.A."/>
            <person name="Gu Y."/>
            <person name="Heath P."/>
            <person name="Heger A."/>
            <person name="Karakoc E."/>
            <person name="Kolb-Kokocinski A."/>
            <person name="Laird G.K."/>
            <person name="Lunter G."/>
            <person name="Meader S."/>
            <person name="Mort M."/>
            <person name="Mullikin J.C."/>
            <person name="Munch K."/>
            <person name="O'Connor T.D."/>
            <person name="Phillips A.D."/>
            <person name="Prado-Martinez J."/>
            <person name="Rogers A.S."/>
            <person name="Sajjadian S."/>
            <person name="Schmidt D."/>
            <person name="Shaw K."/>
            <person name="Simpson J.T."/>
            <person name="Stenson P.D."/>
            <person name="Turner D.J."/>
            <person name="Vigilant L."/>
            <person name="Vilella A.J."/>
            <person name="Whitener W."/>
            <person name="Zhu B."/>
            <person name="Cooper D.N."/>
            <person name="de Jong P."/>
            <person name="Dermitzakis E.T."/>
            <person name="Eichler E.E."/>
            <person name="Flicek P."/>
            <person name="Goldman N."/>
            <person name="Mundy N.I."/>
            <person name="Ning Z."/>
            <person name="Odom D.T."/>
            <person name="Ponting C.P."/>
            <person name="Quail M.A."/>
            <person name="Ryder O.A."/>
            <person name="Searle S.M."/>
            <person name="Warren W.C."/>
            <person name="Wilson R.K."/>
            <person name="Schierup M.H."/>
            <person name="Rogers J."/>
            <person name="Tyler-Smith C."/>
            <person name="Durbin R."/>
        </authorList>
    </citation>
    <scope>NUCLEOTIDE SEQUENCE [LARGE SCALE GENOMIC DNA]</scope>
</reference>
<evidence type="ECO:0000313" key="2">
    <source>
        <dbReference type="Ensembl" id="ENSGGOP00000047939.1"/>
    </source>
</evidence>
<dbReference type="GeneTree" id="ENSGT00940000164189"/>
<dbReference type="STRING" id="9593.ENSGGOP00000047939"/>
<name>A0A2I2ZLP0_GORGO</name>
<dbReference type="AlphaFoldDB" id="A0A2I2ZLP0"/>
<dbReference type="PANTHER" id="PTHR28613">
    <property type="entry name" value="SI:CH211-232M10.4-RELATED"/>
    <property type="match status" value="1"/>
</dbReference>
<feature type="transmembrane region" description="Helical" evidence="1">
    <location>
        <begin position="46"/>
        <end position="68"/>
    </location>
</feature>
<dbReference type="InParanoid" id="A0A2I2ZLP0"/>
<keyword evidence="3" id="KW-1185">Reference proteome</keyword>
<protein>
    <submittedName>
        <fullName evidence="2">Transmembrane protein 238 like</fullName>
    </submittedName>
</protein>
<dbReference type="KEGG" id="ggo:101140488"/>
<dbReference type="InterPro" id="IPR029365">
    <property type="entry name" value="TMEM238"/>
</dbReference>
<sequence>MLLGSLWGRCHPGRCALFLIFALLLDAVGLVLLLLGILAPLSSWDFFIYTGALILALSLLLWIIWYSLNIEVSPEKLDL</sequence>
<proteinExistence type="predicted"/>
<evidence type="ECO:0000256" key="1">
    <source>
        <dbReference type="SAM" id="Phobius"/>
    </source>
</evidence>
<dbReference type="Bgee" id="ENSGGOG00000038556">
    <property type="expression patterns" value="Expressed in liver and 2 other cell types or tissues"/>
</dbReference>
<reference evidence="3" key="1">
    <citation type="submission" date="2011-05" db="EMBL/GenBank/DDBJ databases">
        <title>Insights into the evolution of the great apes provided by the gorilla genome.</title>
        <authorList>
            <person name="Scally A."/>
        </authorList>
    </citation>
    <scope>NUCLEOTIDE SEQUENCE [LARGE SCALE GENOMIC DNA]</scope>
</reference>
<dbReference type="GO" id="GO:0005789">
    <property type="term" value="C:endoplasmic reticulum membrane"/>
    <property type="evidence" value="ECO:0007669"/>
    <property type="project" value="Ensembl"/>
</dbReference>
<dbReference type="PANTHER" id="PTHR28613:SF2">
    <property type="entry name" value="TRANSMEMBRANE PROTEIN 238-LIKE"/>
    <property type="match status" value="1"/>
</dbReference>
<feature type="transmembrane region" description="Helical" evidence="1">
    <location>
        <begin position="16"/>
        <end position="40"/>
    </location>
</feature>
<dbReference type="CTD" id="100289255"/>
<dbReference type="Ensembl" id="ENSGGOT00000051941.1">
    <property type="protein sequence ID" value="ENSGGOP00000047939.1"/>
    <property type="gene ID" value="ENSGGOG00000038556.1"/>
</dbReference>
<keyword evidence="1" id="KW-0472">Membrane</keyword>
<dbReference type="Pfam" id="PF15125">
    <property type="entry name" value="TMEM238"/>
    <property type="match status" value="1"/>
</dbReference>
<dbReference type="OMA" id="LLFWIIW"/>
<dbReference type="GeneID" id="101140488"/>
<keyword evidence="1" id="KW-0812">Transmembrane</keyword>
<dbReference type="EMBL" id="CABD030103674">
    <property type="status" value="NOT_ANNOTATED_CDS"/>
    <property type="molecule type" value="Genomic_DNA"/>
</dbReference>
<dbReference type="RefSeq" id="XP_055223913.1">
    <property type="nucleotide sequence ID" value="XM_055367938.2"/>
</dbReference>
<reference evidence="2" key="4">
    <citation type="submission" date="2025-09" db="UniProtKB">
        <authorList>
            <consortium name="Ensembl"/>
        </authorList>
    </citation>
    <scope>IDENTIFICATION</scope>
</reference>